<feature type="region of interest" description="Disordered" evidence="1">
    <location>
        <begin position="1"/>
        <end position="32"/>
    </location>
</feature>
<evidence type="ECO:0000313" key="3">
    <source>
        <dbReference type="Proteomes" id="UP000578077"/>
    </source>
</evidence>
<keyword evidence="2" id="KW-0238">DNA-binding</keyword>
<evidence type="ECO:0000256" key="1">
    <source>
        <dbReference type="SAM" id="MobiDB-lite"/>
    </source>
</evidence>
<feature type="compositionally biased region" description="Low complexity" evidence="1">
    <location>
        <begin position="1"/>
        <end position="14"/>
    </location>
</feature>
<dbReference type="RefSeq" id="WP_184639741.1">
    <property type="nucleotide sequence ID" value="NZ_BAABKT010000001.1"/>
</dbReference>
<dbReference type="EMBL" id="JACHLY010000001">
    <property type="protein sequence ID" value="MBB5999919.1"/>
    <property type="molecule type" value="Genomic_DNA"/>
</dbReference>
<sequence length="111" mass="11674">MRPCPSRNDAASSSAPPPRTTARRPQAASGATVATIEALRHEHKRSAAHITAELAARGIVLDRRTVTRHLAALGPSRLACTEALDDEKGTAAAAGRRFGRTPASGSKPRCR</sequence>
<name>A0A841EF10_9ACTN</name>
<gene>
    <name evidence="2" type="ORF">HNR25_003670</name>
</gene>
<accession>A0A841EF10</accession>
<keyword evidence="3" id="KW-1185">Reference proteome</keyword>
<organism evidence="2 3">
    <name type="scientific">Streptomonospora salina</name>
    <dbReference type="NCBI Taxonomy" id="104205"/>
    <lineage>
        <taxon>Bacteria</taxon>
        <taxon>Bacillati</taxon>
        <taxon>Actinomycetota</taxon>
        <taxon>Actinomycetes</taxon>
        <taxon>Streptosporangiales</taxon>
        <taxon>Nocardiopsidaceae</taxon>
        <taxon>Streptomonospora</taxon>
    </lineage>
</organism>
<reference evidence="2 3" key="1">
    <citation type="submission" date="2020-08" db="EMBL/GenBank/DDBJ databases">
        <title>Sequencing the genomes of 1000 actinobacteria strains.</title>
        <authorList>
            <person name="Klenk H.-P."/>
        </authorList>
    </citation>
    <scope>NUCLEOTIDE SEQUENCE [LARGE SCALE GENOMIC DNA]</scope>
    <source>
        <strain evidence="2 3">DSM 44593</strain>
    </source>
</reference>
<comment type="caution">
    <text evidence="2">The sequence shown here is derived from an EMBL/GenBank/DDBJ whole genome shotgun (WGS) entry which is preliminary data.</text>
</comment>
<dbReference type="GO" id="GO:0003677">
    <property type="term" value="F:DNA binding"/>
    <property type="evidence" value="ECO:0007669"/>
    <property type="project" value="UniProtKB-KW"/>
</dbReference>
<dbReference type="Proteomes" id="UP000578077">
    <property type="component" value="Unassembled WGS sequence"/>
</dbReference>
<feature type="compositionally biased region" description="Low complexity" evidence="1">
    <location>
        <begin position="90"/>
        <end position="103"/>
    </location>
</feature>
<feature type="region of interest" description="Disordered" evidence="1">
    <location>
        <begin position="89"/>
        <end position="111"/>
    </location>
</feature>
<protein>
    <submittedName>
        <fullName evidence="2">DNA-binding transcriptional ArsR family regulator</fullName>
    </submittedName>
</protein>
<proteinExistence type="predicted"/>
<evidence type="ECO:0000313" key="2">
    <source>
        <dbReference type="EMBL" id="MBB5999919.1"/>
    </source>
</evidence>
<dbReference type="AlphaFoldDB" id="A0A841EF10"/>